<proteinExistence type="predicted"/>
<organism evidence="1 2">
    <name type="scientific">Salix suchowensis</name>
    <dbReference type="NCBI Taxonomy" id="1278906"/>
    <lineage>
        <taxon>Eukaryota</taxon>
        <taxon>Viridiplantae</taxon>
        <taxon>Streptophyta</taxon>
        <taxon>Embryophyta</taxon>
        <taxon>Tracheophyta</taxon>
        <taxon>Spermatophyta</taxon>
        <taxon>Magnoliopsida</taxon>
        <taxon>eudicotyledons</taxon>
        <taxon>Gunneridae</taxon>
        <taxon>Pentapetalae</taxon>
        <taxon>rosids</taxon>
        <taxon>fabids</taxon>
        <taxon>Malpighiales</taxon>
        <taxon>Salicaceae</taxon>
        <taxon>Saliceae</taxon>
        <taxon>Salix</taxon>
    </lineage>
</organism>
<comment type="caution">
    <text evidence="1">The sequence shown here is derived from an EMBL/GenBank/DDBJ whole genome shotgun (WGS) entry which is preliminary data.</text>
</comment>
<protein>
    <submittedName>
        <fullName evidence="1">Uncharacterized protein</fullName>
    </submittedName>
</protein>
<sequence>MGQTFGINGRPLASILLESKSITRFMLLPLTTPLLTLTDLEDVGLCVFFLEFLLGVYHIDVGNLRNQEGSAVGFYCGTGAHDDHVRSLDSIGKEGPLTKITVIESQ</sequence>
<keyword evidence="2" id="KW-1185">Reference proteome</keyword>
<accession>A0ABQ9C9A5</accession>
<dbReference type="Proteomes" id="UP001141253">
    <property type="component" value="Chromosome 1"/>
</dbReference>
<reference evidence="1" key="1">
    <citation type="submission" date="2022-10" db="EMBL/GenBank/DDBJ databases">
        <authorList>
            <person name="Hyden B.L."/>
            <person name="Feng K."/>
            <person name="Yates T."/>
            <person name="Jawdy S."/>
            <person name="Smart L.B."/>
            <person name="Muchero W."/>
        </authorList>
    </citation>
    <scope>NUCLEOTIDE SEQUENCE</scope>
    <source>
        <tissue evidence="1">Shoot tip</tissue>
    </source>
</reference>
<evidence type="ECO:0000313" key="2">
    <source>
        <dbReference type="Proteomes" id="UP001141253"/>
    </source>
</evidence>
<dbReference type="EMBL" id="JAPFFI010000005">
    <property type="protein sequence ID" value="KAJ6394977.1"/>
    <property type="molecule type" value="Genomic_DNA"/>
</dbReference>
<reference evidence="1" key="2">
    <citation type="journal article" date="2023" name="Int. J. Mol. Sci.">
        <title>De Novo Assembly and Annotation of 11 Diverse Shrub Willow (Salix) Genomes Reveals Novel Gene Organization in Sex-Linked Regions.</title>
        <authorList>
            <person name="Hyden B."/>
            <person name="Feng K."/>
            <person name="Yates T.B."/>
            <person name="Jawdy S."/>
            <person name="Cereghino C."/>
            <person name="Smart L.B."/>
            <person name="Muchero W."/>
        </authorList>
    </citation>
    <scope>NUCLEOTIDE SEQUENCE</scope>
    <source>
        <tissue evidence="1">Shoot tip</tissue>
    </source>
</reference>
<gene>
    <name evidence="1" type="ORF">OIU77_024066</name>
</gene>
<name>A0ABQ9C9A5_9ROSI</name>
<evidence type="ECO:0000313" key="1">
    <source>
        <dbReference type="EMBL" id="KAJ6394977.1"/>
    </source>
</evidence>